<dbReference type="RefSeq" id="WP_004128604.1">
    <property type="nucleotide sequence ID" value="NZ_ADES01000013.1"/>
</dbReference>
<gene>
    <name evidence="2" type="ORF">CGSMWGv1500E_03839</name>
</gene>
<reference evidence="2 3" key="1">
    <citation type="journal article" date="2012" name="J. Bacteriol.">
        <title>Comparative Genomic Analyses of 17 Clinical Isolates of Gardnerella vaginalis Provide Evidence of Multiple Genetically Isolated Clades Consistent with Subspeciation into Genovars.</title>
        <authorList>
            <person name="Ahmed A."/>
            <person name="Earl J."/>
            <person name="Retchless A."/>
            <person name="Hillier S."/>
            <person name="Rabe L."/>
            <person name="Cherpes T."/>
            <person name="Powell E."/>
            <person name="Janto B."/>
            <person name="Eutsey R."/>
            <person name="Hiller N.L."/>
            <person name="Boissy R."/>
            <person name="Dahlgreen M."/>
            <person name="Hall B."/>
            <person name="Costerton J."/>
            <person name="Post J.C."/>
            <person name="Hu F."/>
            <person name="Ehrlich G."/>
        </authorList>
    </citation>
    <scope>NUCLEOTIDE SEQUENCE [LARGE SCALE GENOMIC DNA]</scope>
    <source>
        <strain evidence="2 3">1500E</strain>
    </source>
</reference>
<dbReference type="CDD" id="cd05399">
    <property type="entry name" value="NT_Rel-Spo_like"/>
    <property type="match status" value="1"/>
</dbReference>
<dbReference type="EMBL" id="ADES01000013">
    <property type="protein sequence ID" value="EIK82544.1"/>
    <property type="molecule type" value="Genomic_DNA"/>
</dbReference>
<sequence>MTIISRKQANAAGEILKELRDQQNSEEYGKQISILNAWRHQHEEPAQIFFKKLVGIINKYPDAMATYRLKRKESILKKLYRSNGNFELGAIDDIAGCRAIVNSVSEVYEVYDEILNLKEAGGIDIKKTKDYIKNPEESGYRSLHVIVKQTLNQEKIDRQYRIELQIRTKLQHYWSTAVEAMSEIDNVEYKDPTLVSKGNTRIQSCVQFFKVISKLFAYNESNDDTCSEYKKKLANSMRTNNDFKGIIEDLEAARNSVTINMQKNSTQGGEGLYLLELSRETQELTIHSYTMDCVEKAITNYNSKENSIINGEDNKIQHAEIDNSSVNKNLTVNKSGAQTSDITDFNSVLIYAQNEKQLNDTYPNYLYNIEKFIEKVEEVIN</sequence>
<name>I4M004_GARVA</name>
<dbReference type="InterPro" id="IPR043519">
    <property type="entry name" value="NT_sf"/>
</dbReference>
<comment type="caution">
    <text evidence="2">The sequence shown here is derived from an EMBL/GenBank/DDBJ whole genome shotgun (WGS) entry which is preliminary data.</text>
</comment>
<dbReference type="PATRIC" id="fig|698957.3.peg.735"/>
<dbReference type="Proteomes" id="UP000032875">
    <property type="component" value="Unassembled WGS sequence"/>
</dbReference>
<protein>
    <recommendedName>
        <fullName evidence="1">RelA/SpoT domain-containing protein</fullName>
    </recommendedName>
</protein>
<dbReference type="GO" id="GO:0015969">
    <property type="term" value="P:guanosine tetraphosphate metabolic process"/>
    <property type="evidence" value="ECO:0007669"/>
    <property type="project" value="InterPro"/>
</dbReference>
<dbReference type="Pfam" id="PF04607">
    <property type="entry name" value="RelA_SpoT"/>
    <property type="match status" value="1"/>
</dbReference>
<dbReference type="PANTHER" id="PTHR47837">
    <property type="entry name" value="GTP PYROPHOSPHOKINASE YJBM"/>
    <property type="match status" value="1"/>
</dbReference>
<evidence type="ECO:0000313" key="3">
    <source>
        <dbReference type="Proteomes" id="UP000032875"/>
    </source>
</evidence>
<proteinExistence type="predicted"/>
<dbReference type="AlphaFoldDB" id="I4M004"/>
<dbReference type="PANTHER" id="PTHR47837:SF1">
    <property type="entry name" value="GTP PYROPHOSPHOKINASE YJBM"/>
    <property type="match status" value="1"/>
</dbReference>
<dbReference type="InterPro" id="IPR007685">
    <property type="entry name" value="RelA_SpoT"/>
</dbReference>
<evidence type="ECO:0000259" key="1">
    <source>
        <dbReference type="SMART" id="SM00954"/>
    </source>
</evidence>
<dbReference type="SUPFAM" id="SSF81301">
    <property type="entry name" value="Nucleotidyltransferase"/>
    <property type="match status" value="1"/>
</dbReference>
<accession>I4M004</accession>
<dbReference type="Gene3D" id="3.30.460.10">
    <property type="entry name" value="Beta Polymerase, domain 2"/>
    <property type="match status" value="1"/>
</dbReference>
<evidence type="ECO:0000313" key="2">
    <source>
        <dbReference type="EMBL" id="EIK82544.1"/>
    </source>
</evidence>
<feature type="domain" description="RelA/SpoT" evidence="1">
    <location>
        <begin position="67"/>
        <end position="189"/>
    </location>
</feature>
<dbReference type="SMART" id="SM00954">
    <property type="entry name" value="RelA_SpoT"/>
    <property type="match status" value="1"/>
</dbReference>
<organism evidence="2 3">
    <name type="scientific">Gardnerella vaginalis 1500E</name>
    <dbReference type="NCBI Taxonomy" id="698957"/>
    <lineage>
        <taxon>Bacteria</taxon>
        <taxon>Bacillati</taxon>
        <taxon>Actinomycetota</taxon>
        <taxon>Actinomycetes</taxon>
        <taxon>Bifidobacteriales</taxon>
        <taxon>Bifidobacteriaceae</taxon>
        <taxon>Gardnerella</taxon>
    </lineage>
</organism>
<dbReference type="InterPro" id="IPR052366">
    <property type="entry name" value="GTP_Pyrophosphokinase"/>
</dbReference>